<name>A0A6A6V9I6_9PLEO</name>
<reference evidence="2" key="1">
    <citation type="journal article" date="2020" name="Stud. Mycol.">
        <title>101 Dothideomycetes genomes: a test case for predicting lifestyles and emergence of pathogens.</title>
        <authorList>
            <person name="Haridas S."/>
            <person name="Albert R."/>
            <person name="Binder M."/>
            <person name="Bloem J."/>
            <person name="Labutti K."/>
            <person name="Salamov A."/>
            <person name="Andreopoulos B."/>
            <person name="Baker S."/>
            <person name="Barry K."/>
            <person name="Bills G."/>
            <person name="Bluhm B."/>
            <person name="Cannon C."/>
            <person name="Castanera R."/>
            <person name="Culley D."/>
            <person name="Daum C."/>
            <person name="Ezra D."/>
            <person name="Gonzalez J."/>
            <person name="Henrissat B."/>
            <person name="Kuo A."/>
            <person name="Liang C."/>
            <person name="Lipzen A."/>
            <person name="Lutzoni F."/>
            <person name="Magnuson J."/>
            <person name="Mondo S."/>
            <person name="Nolan M."/>
            <person name="Ohm R."/>
            <person name="Pangilinan J."/>
            <person name="Park H.-J."/>
            <person name="Ramirez L."/>
            <person name="Alfaro M."/>
            <person name="Sun H."/>
            <person name="Tritt A."/>
            <person name="Yoshinaga Y."/>
            <person name="Zwiers L.-H."/>
            <person name="Turgeon B."/>
            <person name="Goodwin S."/>
            <person name="Spatafora J."/>
            <person name="Crous P."/>
            <person name="Grigoriev I."/>
        </authorList>
    </citation>
    <scope>NUCLEOTIDE SEQUENCE</scope>
    <source>
        <strain evidence="2">CBS 119925</strain>
    </source>
</reference>
<proteinExistence type="predicted"/>
<gene>
    <name evidence="2" type="ORF">M011DRAFT_468447</name>
</gene>
<evidence type="ECO:0000256" key="1">
    <source>
        <dbReference type="SAM" id="MobiDB-lite"/>
    </source>
</evidence>
<evidence type="ECO:0000313" key="3">
    <source>
        <dbReference type="Proteomes" id="UP000799440"/>
    </source>
</evidence>
<evidence type="ECO:0000313" key="2">
    <source>
        <dbReference type="EMBL" id="KAF2746753.1"/>
    </source>
</evidence>
<accession>A0A6A6V9I6</accession>
<dbReference type="Proteomes" id="UP000799440">
    <property type="component" value="Unassembled WGS sequence"/>
</dbReference>
<dbReference type="EMBL" id="MU006576">
    <property type="protein sequence ID" value="KAF2746753.1"/>
    <property type="molecule type" value="Genomic_DNA"/>
</dbReference>
<feature type="region of interest" description="Disordered" evidence="1">
    <location>
        <begin position="1"/>
        <end position="48"/>
    </location>
</feature>
<sequence>MGLFGRSNTTQEAAAREVIDKTTGMGSGAEQDRYESHFSPGRHGVDPMDRLKTAATNFKGTGAEQDRYQMHFGLDEDKVKAAARKLLSMKGEGAEQDRYGSHFSFGLGADGWARARAMADQQHAGAEQDRLGSHFSLDKSTTDNAAQSMKEGVQQVRR</sequence>
<keyword evidence="3" id="KW-1185">Reference proteome</keyword>
<organism evidence="2 3">
    <name type="scientific">Sporormia fimetaria CBS 119925</name>
    <dbReference type="NCBI Taxonomy" id="1340428"/>
    <lineage>
        <taxon>Eukaryota</taxon>
        <taxon>Fungi</taxon>
        <taxon>Dikarya</taxon>
        <taxon>Ascomycota</taxon>
        <taxon>Pezizomycotina</taxon>
        <taxon>Dothideomycetes</taxon>
        <taxon>Pleosporomycetidae</taxon>
        <taxon>Pleosporales</taxon>
        <taxon>Sporormiaceae</taxon>
        <taxon>Sporormia</taxon>
    </lineage>
</organism>
<feature type="compositionally biased region" description="Polar residues" evidence="1">
    <location>
        <begin position="1"/>
        <end position="12"/>
    </location>
</feature>
<protein>
    <submittedName>
        <fullName evidence="2">Uncharacterized protein</fullName>
    </submittedName>
</protein>
<feature type="compositionally biased region" description="Basic and acidic residues" evidence="1">
    <location>
        <begin position="126"/>
        <end position="141"/>
    </location>
</feature>
<dbReference type="AlphaFoldDB" id="A0A6A6V9I6"/>
<feature type="region of interest" description="Disordered" evidence="1">
    <location>
        <begin position="119"/>
        <end position="158"/>
    </location>
</feature>
<dbReference type="OrthoDB" id="67965at2759"/>